<sequence>MEGWKKVEELGTGSFGSVSMAIDSSISMKVAVKTARSNSQSSVLIKEGKFLRQLNGIPNIVRCFGNDISIKDNQAVYSLLLEYAEGGNLRELINDRFNKGKRIPETQIAYYASMLLKGLAQIHSQGIVHCDLKPANILLFPDSNRLCQLKIGDFGSARRISQDEEEIWVSDSDSGDGTKSLSRTTLLYASPESVAYGLHGTSTDIWSFGCVVAEMITGESIWDYEDEQDLIDQISHGTIVDRLPENFPDNGVDFLNRCLLRCPEERWSALELLDHPFIVENLKIMSETHYVDVLNRLEEKQKKNCSQINPFGMSEWVSTKHLFTPKWMIEALEKQDDDDEEVEAPVKQDDGLLLLTKSNPRGFRKSISFIVARMKKCKE</sequence>
<dbReference type="GO" id="GO:0007165">
    <property type="term" value="P:signal transduction"/>
    <property type="evidence" value="ECO:0007669"/>
    <property type="project" value="TreeGrafter"/>
</dbReference>
<dbReference type="GO" id="GO:0005524">
    <property type="term" value="F:ATP binding"/>
    <property type="evidence" value="ECO:0007669"/>
    <property type="project" value="UniProtKB-UniRule"/>
</dbReference>
<keyword evidence="4 5" id="KW-0067">ATP-binding</keyword>
<dbReference type="AlphaFoldDB" id="A0AAV1DYC3"/>
<proteinExistence type="inferred from homology"/>
<dbReference type="GO" id="GO:0004674">
    <property type="term" value="F:protein serine/threonine kinase activity"/>
    <property type="evidence" value="ECO:0007669"/>
    <property type="project" value="UniProtKB-KW"/>
</dbReference>
<evidence type="ECO:0000259" key="7">
    <source>
        <dbReference type="PROSITE" id="PS50011"/>
    </source>
</evidence>
<evidence type="ECO:0000256" key="6">
    <source>
        <dbReference type="RuleBase" id="RU000304"/>
    </source>
</evidence>
<dbReference type="InterPro" id="IPR000719">
    <property type="entry name" value="Prot_kinase_dom"/>
</dbReference>
<evidence type="ECO:0000256" key="2">
    <source>
        <dbReference type="ARBA" id="ARBA00022741"/>
    </source>
</evidence>
<dbReference type="SMART" id="SM00220">
    <property type="entry name" value="S_TKc"/>
    <property type="match status" value="1"/>
</dbReference>
<comment type="similarity">
    <text evidence="6">Belongs to the protein kinase superfamily.</text>
</comment>
<reference evidence="8" key="1">
    <citation type="submission" date="2023-03" db="EMBL/GenBank/DDBJ databases">
        <authorList>
            <person name="Julca I."/>
        </authorList>
    </citation>
    <scope>NUCLEOTIDE SEQUENCE</scope>
</reference>
<dbReference type="Proteomes" id="UP001161247">
    <property type="component" value="Chromosome 7"/>
</dbReference>
<protein>
    <submittedName>
        <fullName evidence="8">OLC1v1012095C1</fullName>
    </submittedName>
</protein>
<dbReference type="InterPro" id="IPR011009">
    <property type="entry name" value="Kinase-like_dom_sf"/>
</dbReference>
<evidence type="ECO:0000256" key="3">
    <source>
        <dbReference type="ARBA" id="ARBA00022777"/>
    </source>
</evidence>
<evidence type="ECO:0000313" key="9">
    <source>
        <dbReference type="Proteomes" id="UP001161247"/>
    </source>
</evidence>
<dbReference type="Gene3D" id="1.10.510.10">
    <property type="entry name" value="Transferase(Phosphotransferase) domain 1"/>
    <property type="match status" value="1"/>
</dbReference>
<evidence type="ECO:0000256" key="1">
    <source>
        <dbReference type="ARBA" id="ARBA00022679"/>
    </source>
</evidence>
<dbReference type="PANTHER" id="PTHR48011">
    <property type="entry name" value="CCR4-NOT TRANSCRIPTIONAL COMPLEX SUBUNIT CAF120-RELATED"/>
    <property type="match status" value="1"/>
</dbReference>
<keyword evidence="1" id="KW-0808">Transferase</keyword>
<dbReference type="InterPro" id="IPR008271">
    <property type="entry name" value="Ser/Thr_kinase_AS"/>
</dbReference>
<dbReference type="Gene3D" id="3.30.200.20">
    <property type="entry name" value="Phosphorylase Kinase, domain 1"/>
    <property type="match status" value="1"/>
</dbReference>
<name>A0AAV1DYC3_OLDCO</name>
<feature type="domain" description="Protein kinase" evidence="7">
    <location>
        <begin position="4"/>
        <end position="278"/>
    </location>
</feature>
<evidence type="ECO:0000256" key="5">
    <source>
        <dbReference type="PROSITE-ProRule" id="PRU10141"/>
    </source>
</evidence>
<keyword evidence="9" id="KW-1185">Reference proteome</keyword>
<dbReference type="Pfam" id="PF00069">
    <property type="entry name" value="Pkinase"/>
    <property type="match status" value="1"/>
</dbReference>
<dbReference type="InterPro" id="IPR017441">
    <property type="entry name" value="Protein_kinase_ATP_BS"/>
</dbReference>
<dbReference type="EMBL" id="OX459124">
    <property type="protein sequence ID" value="CAI9111779.1"/>
    <property type="molecule type" value="Genomic_DNA"/>
</dbReference>
<dbReference type="PROSITE" id="PS50011">
    <property type="entry name" value="PROTEIN_KINASE_DOM"/>
    <property type="match status" value="1"/>
</dbReference>
<keyword evidence="2 5" id="KW-0547">Nucleotide-binding</keyword>
<dbReference type="SUPFAM" id="SSF56112">
    <property type="entry name" value="Protein kinase-like (PK-like)"/>
    <property type="match status" value="1"/>
</dbReference>
<dbReference type="InterPro" id="IPR052751">
    <property type="entry name" value="Plant_MAPKKK"/>
</dbReference>
<dbReference type="PROSITE" id="PS00107">
    <property type="entry name" value="PROTEIN_KINASE_ATP"/>
    <property type="match status" value="1"/>
</dbReference>
<evidence type="ECO:0000313" key="8">
    <source>
        <dbReference type="EMBL" id="CAI9111779.1"/>
    </source>
</evidence>
<accession>A0AAV1DYC3</accession>
<organism evidence="8 9">
    <name type="scientific">Oldenlandia corymbosa var. corymbosa</name>
    <dbReference type="NCBI Taxonomy" id="529605"/>
    <lineage>
        <taxon>Eukaryota</taxon>
        <taxon>Viridiplantae</taxon>
        <taxon>Streptophyta</taxon>
        <taxon>Embryophyta</taxon>
        <taxon>Tracheophyta</taxon>
        <taxon>Spermatophyta</taxon>
        <taxon>Magnoliopsida</taxon>
        <taxon>eudicotyledons</taxon>
        <taxon>Gunneridae</taxon>
        <taxon>Pentapetalae</taxon>
        <taxon>asterids</taxon>
        <taxon>lamiids</taxon>
        <taxon>Gentianales</taxon>
        <taxon>Rubiaceae</taxon>
        <taxon>Rubioideae</taxon>
        <taxon>Spermacoceae</taxon>
        <taxon>Hedyotis-Oldenlandia complex</taxon>
        <taxon>Oldenlandia</taxon>
    </lineage>
</organism>
<dbReference type="PROSITE" id="PS00108">
    <property type="entry name" value="PROTEIN_KINASE_ST"/>
    <property type="match status" value="1"/>
</dbReference>
<gene>
    <name evidence="8" type="ORF">OLC1_LOCUS19094</name>
</gene>
<evidence type="ECO:0000256" key="4">
    <source>
        <dbReference type="ARBA" id="ARBA00022840"/>
    </source>
</evidence>
<feature type="binding site" evidence="5">
    <location>
        <position position="33"/>
    </location>
    <ligand>
        <name>ATP</name>
        <dbReference type="ChEBI" id="CHEBI:30616"/>
    </ligand>
</feature>
<dbReference type="PANTHER" id="PTHR48011:SF86">
    <property type="entry name" value="MITOGEN-ACTIVATED PROTEIN KINASE 4-LIKE"/>
    <property type="match status" value="1"/>
</dbReference>
<keyword evidence="3" id="KW-0418">Kinase</keyword>
<keyword evidence="6" id="KW-0723">Serine/threonine-protein kinase</keyword>